<keyword evidence="6" id="KW-1185">Reference proteome</keyword>
<dbReference type="GO" id="GO:0003677">
    <property type="term" value="F:DNA binding"/>
    <property type="evidence" value="ECO:0007669"/>
    <property type="project" value="UniProtKB-KW"/>
</dbReference>
<dbReference type="SMART" id="SM00421">
    <property type="entry name" value="HTH_LUXR"/>
    <property type="match status" value="1"/>
</dbReference>
<dbReference type="InterPro" id="IPR000792">
    <property type="entry name" value="Tscrpt_reg_LuxR_C"/>
</dbReference>
<dbReference type="GO" id="GO:0006355">
    <property type="term" value="P:regulation of DNA-templated transcription"/>
    <property type="evidence" value="ECO:0007669"/>
    <property type="project" value="InterPro"/>
</dbReference>
<dbReference type="PANTHER" id="PTHR44688">
    <property type="entry name" value="DNA-BINDING TRANSCRIPTIONAL ACTIVATOR DEVR_DOSR"/>
    <property type="match status" value="1"/>
</dbReference>
<keyword evidence="2" id="KW-0238">DNA-binding</keyword>
<name>A0A3N2DCI6_9MICO</name>
<dbReference type="AlphaFoldDB" id="A0A3N2DCI6"/>
<gene>
    <name evidence="5" type="ORF">EDD28_1747</name>
</gene>
<evidence type="ECO:0000256" key="3">
    <source>
        <dbReference type="ARBA" id="ARBA00023163"/>
    </source>
</evidence>
<sequence length="471" mass="51044">MRVVQSSLRGGTYPSMRDFDTLRAADLATLAALDHGDRRLVSAGVIMARVRVDDANDVEAALAIATELRLAGPDPRDLTLDLETRLALEAALTEAYLAAGVPVEAVMHAQRLLAHLPTVAADPRWRARALACAAAAYALDGQPDVAEHYLGEVAAVGALEGWDPDETDYMSAVAGLLLAFADIDLPRSSRITAALAILAEREPSARSLLLLARTVEAVNAHRMDDALGLVQRVFQGSIQPSGPSLVRGLAHIMHSMLLIARGSPQQALALLRDTAPSANHLICPGYARASAYLQMREYRCVLTATAPCLRVRAEHSWWTYTSLLLRRAVANLRLGHHRAALDDAVEAMTIAGGIDPVAALFLMPPEDLRALGLLIARRRPRLIPQLRYIQTRMAAVPPTLPPIILLPVLSQRERVVAHLLRGTLSYPQIARELSVSTSTVKSQAIAIFRKLGVASREEAVLTLERGGFYDY</sequence>
<reference evidence="5 6" key="1">
    <citation type="submission" date="2018-11" db="EMBL/GenBank/DDBJ databases">
        <title>Sequencing the genomes of 1000 actinobacteria strains.</title>
        <authorList>
            <person name="Klenk H.-P."/>
        </authorList>
    </citation>
    <scope>NUCLEOTIDE SEQUENCE [LARGE SCALE GENOMIC DNA]</scope>
    <source>
        <strain evidence="5 6">DSM 13521</strain>
    </source>
</reference>
<keyword evidence="1" id="KW-0805">Transcription regulation</keyword>
<evidence type="ECO:0000256" key="2">
    <source>
        <dbReference type="ARBA" id="ARBA00023125"/>
    </source>
</evidence>
<dbReference type="Gene3D" id="1.10.10.10">
    <property type="entry name" value="Winged helix-like DNA-binding domain superfamily/Winged helix DNA-binding domain"/>
    <property type="match status" value="1"/>
</dbReference>
<evidence type="ECO:0000256" key="1">
    <source>
        <dbReference type="ARBA" id="ARBA00023015"/>
    </source>
</evidence>
<evidence type="ECO:0000313" key="6">
    <source>
        <dbReference type="Proteomes" id="UP000275356"/>
    </source>
</evidence>
<dbReference type="SUPFAM" id="SSF46894">
    <property type="entry name" value="C-terminal effector domain of the bipartite response regulators"/>
    <property type="match status" value="1"/>
</dbReference>
<evidence type="ECO:0000313" key="5">
    <source>
        <dbReference type="EMBL" id="ROR97154.1"/>
    </source>
</evidence>
<evidence type="ECO:0000259" key="4">
    <source>
        <dbReference type="PROSITE" id="PS50043"/>
    </source>
</evidence>
<dbReference type="Pfam" id="PF00196">
    <property type="entry name" value="GerE"/>
    <property type="match status" value="1"/>
</dbReference>
<dbReference type="Proteomes" id="UP000275356">
    <property type="component" value="Unassembled WGS sequence"/>
</dbReference>
<feature type="domain" description="HTH luxR-type" evidence="4">
    <location>
        <begin position="402"/>
        <end position="467"/>
    </location>
</feature>
<dbReference type="PANTHER" id="PTHR44688:SF16">
    <property type="entry name" value="DNA-BINDING TRANSCRIPTIONAL ACTIVATOR DEVR_DOSR"/>
    <property type="match status" value="1"/>
</dbReference>
<dbReference type="InterPro" id="IPR016032">
    <property type="entry name" value="Sig_transdc_resp-reg_C-effctor"/>
</dbReference>
<organism evidence="5 6">
    <name type="scientific">Salana multivorans</name>
    <dbReference type="NCBI Taxonomy" id="120377"/>
    <lineage>
        <taxon>Bacteria</taxon>
        <taxon>Bacillati</taxon>
        <taxon>Actinomycetota</taxon>
        <taxon>Actinomycetes</taxon>
        <taxon>Micrococcales</taxon>
        <taxon>Beutenbergiaceae</taxon>
        <taxon>Salana</taxon>
    </lineage>
</organism>
<dbReference type="EMBL" id="RKHQ01000001">
    <property type="protein sequence ID" value="ROR97154.1"/>
    <property type="molecule type" value="Genomic_DNA"/>
</dbReference>
<dbReference type="InterPro" id="IPR036388">
    <property type="entry name" value="WH-like_DNA-bd_sf"/>
</dbReference>
<keyword evidence="3" id="KW-0804">Transcription</keyword>
<protein>
    <submittedName>
        <fullName evidence="5">Regulatory LuxR family protein</fullName>
    </submittedName>
</protein>
<comment type="caution">
    <text evidence="5">The sequence shown here is derived from an EMBL/GenBank/DDBJ whole genome shotgun (WGS) entry which is preliminary data.</text>
</comment>
<dbReference type="PROSITE" id="PS50043">
    <property type="entry name" value="HTH_LUXR_2"/>
    <property type="match status" value="1"/>
</dbReference>
<accession>A0A3N2DCI6</accession>
<proteinExistence type="predicted"/>
<dbReference type="CDD" id="cd06170">
    <property type="entry name" value="LuxR_C_like"/>
    <property type="match status" value="1"/>
</dbReference>